<organism evidence="1 2">
    <name type="scientific">Ensete ventricosum</name>
    <name type="common">Abyssinian banana</name>
    <name type="synonym">Musa ensete</name>
    <dbReference type="NCBI Taxonomy" id="4639"/>
    <lineage>
        <taxon>Eukaryota</taxon>
        <taxon>Viridiplantae</taxon>
        <taxon>Streptophyta</taxon>
        <taxon>Embryophyta</taxon>
        <taxon>Tracheophyta</taxon>
        <taxon>Spermatophyta</taxon>
        <taxon>Magnoliopsida</taxon>
        <taxon>Liliopsida</taxon>
        <taxon>Zingiberales</taxon>
        <taxon>Musaceae</taxon>
        <taxon>Ensete</taxon>
    </lineage>
</organism>
<name>A0A427ARF8_ENSVE</name>
<gene>
    <name evidence="1" type="ORF">B296_00012038</name>
</gene>
<evidence type="ECO:0000313" key="1">
    <source>
        <dbReference type="EMBL" id="RRT78773.1"/>
    </source>
</evidence>
<evidence type="ECO:0000313" key="2">
    <source>
        <dbReference type="Proteomes" id="UP000287651"/>
    </source>
</evidence>
<dbReference type="AlphaFoldDB" id="A0A427ARF8"/>
<dbReference type="Proteomes" id="UP000287651">
    <property type="component" value="Unassembled WGS sequence"/>
</dbReference>
<dbReference type="EMBL" id="AMZH03001592">
    <property type="protein sequence ID" value="RRT78773.1"/>
    <property type="molecule type" value="Genomic_DNA"/>
</dbReference>
<reference evidence="1 2" key="1">
    <citation type="journal article" date="2014" name="Agronomy (Basel)">
        <title>A Draft Genome Sequence for Ensete ventricosum, the Drought-Tolerant Tree Against Hunger.</title>
        <authorList>
            <person name="Harrison J."/>
            <person name="Moore K.A."/>
            <person name="Paszkiewicz K."/>
            <person name="Jones T."/>
            <person name="Grant M."/>
            <person name="Ambacheew D."/>
            <person name="Muzemil S."/>
            <person name="Studholme D.J."/>
        </authorList>
    </citation>
    <scope>NUCLEOTIDE SEQUENCE [LARGE SCALE GENOMIC DNA]</scope>
</reference>
<comment type="caution">
    <text evidence="1">The sequence shown here is derived from an EMBL/GenBank/DDBJ whole genome shotgun (WGS) entry which is preliminary data.</text>
</comment>
<accession>A0A427ARF8</accession>
<protein>
    <submittedName>
        <fullName evidence="1">Uncharacterized protein</fullName>
    </submittedName>
</protein>
<sequence>MPVASPVTPVVARLAPTACPPVSFLTSLSSPSPESAAYGFRGNGFFRFNKHRSKGESTEWLVPCKLFDGHRFDHEDKMISPITEDGSVDRMGKPAVKARTGNWTSAVLLLGN</sequence>
<proteinExistence type="predicted"/>